<name>A0A9P8PJM6_WICPI</name>
<dbReference type="Proteomes" id="UP000774326">
    <property type="component" value="Unassembled WGS sequence"/>
</dbReference>
<dbReference type="Pfam" id="PF01126">
    <property type="entry name" value="Heme_oxygenase"/>
    <property type="match status" value="1"/>
</dbReference>
<dbReference type="PIRSF" id="PIRSF000343">
    <property type="entry name" value="Haem_Oase"/>
    <property type="match status" value="1"/>
</dbReference>
<reference evidence="6" key="1">
    <citation type="journal article" date="2021" name="Open Biol.">
        <title>Shared evolutionary footprints suggest mitochondrial oxidative damage underlies multiple complex I losses in fungi.</title>
        <authorList>
            <person name="Schikora-Tamarit M.A."/>
            <person name="Marcet-Houben M."/>
            <person name="Nosek J."/>
            <person name="Gabaldon T."/>
        </authorList>
    </citation>
    <scope>NUCLEOTIDE SEQUENCE</scope>
    <source>
        <strain evidence="6">CBS2887</strain>
    </source>
</reference>
<dbReference type="GO" id="GO:0046872">
    <property type="term" value="F:metal ion binding"/>
    <property type="evidence" value="ECO:0007669"/>
    <property type="project" value="UniProtKB-KW"/>
</dbReference>
<evidence type="ECO:0000313" key="7">
    <source>
        <dbReference type="Proteomes" id="UP000774326"/>
    </source>
</evidence>
<dbReference type="PANTHER" id="PTHR10720">
    <property type="entry name" value="HEME OXYGENASE"/>
    <property type="match status" value="1"/>
</dbReference>
<keyword evidence="2 4" id="KW-0479">Metal-binding</keyword>
<dbReference type="GO" id="GO:0004392">
    <property type="term" value="F:heme oxygenase (decyclizing) activity"/>
    <property type="evidence" value="ECO:0007669"/>
    <property type="project" value="InterPro"/>
</dbReference>
<keyword evidence="7" id="KW-1185">Reference proteome</keyword>
<feature type="transmembrane region" description="Helical" evidence="5">
    <location>
        <begin position="265"/>
        <end position="285"/>
    </location>
</feature>
<dbReference type="AlphaFoldDB" id="A0A9P8PJM6"/>
<dbReference type="CDD" id="cd19165">
    <property type="entry name" value="HemeO"/>
    <property type="match status" value="1"/>
</dbReference>
<keyword evidence="5" id="KW-1133">Transmembrane helix</keyword>
<gene>
    <name evidence="6" type="ORF">WICPIJ_009928</name>
</gene>
<accession>A0A9P8PJM6</accession>
<proteinExistence type="predicted"/>
<dbReference type="InterPro" id="IPR002051">
    <property type="entry name" value="Haem_Oase"/>
</dbReference>
<evidence type="ECO:0000256" key="2">
    <source>
        <dbReference type="ARBA" id="ARBA00022723"/>
    </source>
</evidence>
<protein>
    <recommendedName>
        <fullName evidence="8">Heme oxygenase</fullName>
    </recommendedName>
</protein>
<keyword evidence="5" id="KW-0472">Membrane</keyword>
<dbReference type="InterPro" id="IPR016084">
    <property type="entry name" value="Haem_Oase-like_multi-hlx"/>
</dbReference>
<keyword evidence="1" id="KW-0349">Heme</keyword>
<evidence type="ECO:0000256" key="1">
    <source>
        <dbReference type="ARBA" id="ARBA00022617"/>
    </source>
</evidence>
<dbReference type="GO" id="GO:0006788">
    <property type="term" value="P:heme oxidation"/>
    <property type="evidence" value="ECO:0007669"/>
    <property type="project" value="InterPro"/>
</dbReference>
<evidence type="ECO:0000313" key="6">
    <source>
        <dbReference type="EMBL" id="KAH3673042.1"/>
    </source>
</evidence>
<dbReference type="InterPro" id="IPR016053">
    <property type="entry name" value="Haem_Oase-like"/>
</dbReference>
<organism evidence="6 7">
    <name type="scientific">Wickerhamomyces pijperi</name>
    <name type="common">Yeast</name>
    <name type="synonym">Pichia pijperi</name>
    <dbReference type="NCBI Taxonomy" id="599730"/>
    <lineage>
        <taxon>Eukaryota</taxon>
        <taxon>Fungi</taxon>
        <taxon>Dikarya</taxon>
        <taxon>Ascomycota</taxon>
        <taxon>Saccharomycotina</taxon>
        <taxon>Saccharomycetes</taxon>
        <taxon>Phaffomycetales</taxon>
        <taxon>Wickerhamomycetaceae</taxon>
        <taxon>Wickerhamomyces</taxon>
    </lineage>
</organism>
<feature type="binding site" description="axial binding residue" evidence="4">
    <location>
        <position position="39"/>
    </location>
    <ligand>
        <name>heme b</name>
        <dbReference type="ChEBI" id="CHEBI:60344"/>
    </ligand>
    <ligandPart>
        <name>Fe</name>
        <dbReference type="ChEBI" id="CHEBI:18248"/>
    </ligandPart>
</feature>
<keyword evidence="3 4" id="KW-0408">Iron</keyword>
<evidence type="ECO:0000256" key="4">
    <source>
        <dbReference type="PIRSR" id="PIRSR000343-2"/>
    </source>
</evidence>
<evidence type="ECO:0000256" key="3">
    <source>
        <dbReference type="ARBA" id="ARBA00023004"/>
    </source>
</evidence>
<evidence type="ECO:0000256" key="5">
    <source>
        <dbReference type="SAM" id="Phobius"/>
    </source>
</evidence>
<dbReference type="OrthoDB" id="652091at2759"/>
<dbReference type="SUPFAM" id="SSF48613">
    <property type="entry name" value="Heme oxygenase-like"/>
    <property type="match status" value="1"/>
</dbReference>
<dbReference type="PANTHER" id="PTHR10720:SF0">
    <property type="entry name" value="HEME OXYGENASE"/>
    <property type="match status" value="1"/>
</dbReference>
<keyword evidence="5" id="KW-0812">Transmembrane</keyword>
<dbReference type="EMBL" id="JAEUBG010005713">
    <property type="protein sequence ID" value="KAH3673042.1"/>
    <property type="molecule type" value="Genomic_DNA"/>
</dbReference>
<evidence type="ECO:0008006" key="8">
    <source>
        <dbReference type="Google" id="ProtNLM"/>
    </source>
</evidence>
<sequence length="293" mass="34171">MSFPKLHPATKFPQSEILPLPNDVDALANRINSATRSAHNKIDRSVSTKFVVALRDGKIYRQGLQAFYHVFKNAEIEINRLMNDKESGKAGEILREFWNPTFARTEALEKDLLYFYNNQREKFENPIREEQIEFAQHIHQVCQEKPHLILAYCHVMYLALFAGGRLMKSSLSKATGIFPTLPGQTIEDVSKNGTHLFKFDCDDDESLRLSYKRDYELATRLKLTELEKLEIIEESKYIFDQNFKMIEELEIYNRQKITGKLSYKVLNYGYYVAVVVLILLTLLFGRRVASYFF</sequence>
<reference evidence="6" key="2">
    <citation type="submission" date="2021-01" db="EMBL/GenBank/DDBJ databases">
        <authorList>
            <person name="Schikora-Tamarit M.A."/>
        </authorList>
    </citation>
    <scope>NUCLEOTIDE SEQUENCE</scope>
    <source>
        <strain evidence="6">CBS2887</strain>
    </source>
</reference>
<dbReference type="Gene3D" id="1.20.910.10">
    <property type="entry name" value="Heme oxygenase-like"/>
    <property type="match status" value="1"/>
</dbReference>
<comment type="caution">
    <text evidence="6">The sequence shown here is derived from an EMBL/GenBank/DDBJ whole genome shotgun (WGS) entry which is preliminary data.</text>
</comment>